<keyword evidence="1" id="KW-0812">Transmembrane</keyword>
<organism evidence="2">
    <name type="scientific">Satyrvirus sp</name>
    <dbReference type="NCBI Taxonomy" id="2487771"/>
    <lineage>
        <taxon>Viruses</taxon>
        <taxon>Varidnaviria</taxon>
        <taxon>Bamfordvirae</taxon>
        <taxon>Nucleocytoviricota</taxon>
        <taxon>Megaviricetes</taxon>
        <taxon>Imitervirales</taxon>
        <taxon>Mimiviridae</taxon>
        <taxon>Megamimivirinae</taxon>
    </lineage>
</organism>
<gene>
    <name evidence="2" type="ORF">Satyrvirus2_19</name>
</gene>
<sequence>MSTLKQISKNTTIVVETNVPEITHSNCVCNKLMSVVLTGEFWILFILISVLAIILIVIFNIFVLWESQ</sequence>
<accession>A0A3G5ACQ3</accession>
<dbReference type="EMBL" id="MK072438">
    <property type="protein sequence ID" value="AYV85008.1"/>
    <property type="molecule type" value="Genomic_DNA"/>
</dbReference>
<evidence type="ECO:0000256" key="1">
    <source>
        <dbReference type="SAM" id="Phobius"/>
    </source>
</evidence>
<proteinExistence type="predicted"/>
<reference evidence="2" key="1">
    <citation type="submission" date="2018-10" db="EMBL/GenBank/DDBJ databases">
        <title>Hidden diversity of soil giant viruses.</title>
        <authorList>
            <person name="Schulz F."/>
            <person name="Alteio L."/>
            <person name="Goudeau D."/>
            <person name="Ryan E.M."/>
            <person name="Malmstrom R.R."/>
            <person name="Blanchard J."/>
            <person name="Woyke T."/>
        </authorList>
    </citation>
    <scope>NUCLEOTIDE SEQUENCE</scope>
    <source>
        <strain evidence="2">SAV1</strain>
    </source>
</reference>
<protein>
    <submittedName>
        <fullName evidence="2">Uncharacterized protein</fullName>
    </submittedName>
</protein>
<evidence type="ECO:0000313" key="2">
    <source>
        <dbReference type="EMBL" id="AYV85008.1"/>
    </source>
</evidence>
<keyword evidence="1" id="KW-1133">Transmembrane helix</keyword>
<name>A0A3G5ACQ3_9VIRU</name>
<keyword evidence="1" id="KW-0472">Membrane</keyword>
<feature type="transmembrane region" description="Helical" evidence="1">
    <location>
        <begin position="41"/>
        <end position="65"/>
    </location>
</feature>